<feature type="region of interest" description="Disordered" evidence="1">
    <location>
        <begin position="91"/>
        <end position="111"/>
    </location>
</feature>
<dbReference type="NCBIfam" id="TIGR01873">
    <property type="entry name" value="cas_CT1978"/>
    <property type="match status" value="1"/>
</dbReference>
<comment type="caution">
    <text evidence="2">The sequence shown here is derived from an EMBL/GenBank/DDBJ whole genome shotgun (WGS) entry which is preliminary data.</text>
</comment>
<protein>
    <submittedName>
        <fullName evidence="2">CRISPR-associated protein Cas2</fullName>
    </submittedName>
</protein>
<gene>
    <name evidence="2" type="ORF">BANIM336_01463</name>
</gene>
<name>A0AAV2W3F8_9BIFI</name>
<dbReference type="Gene3D" id="3.30.70.240">
    <property type="match status" value="1"/>
</dbReference>
<evidence type="ECO:0000313" key="3">
    <source>
        <dbReference type="Proteomes" id="UP000035645"/>
    </source>
</evidence>
<reference evidence="2 3" key="2">
    <citation type="submission" date="2015-01" db="EMBL/GenBank/DDBJ databases">
        <title>Genome sequence of a Bifidobacterium animalis strain.</title>
        <authorList>
            <person name="Bogovic-Matijasic B."/>
            <person name="Hacin B."/>
            <person name="Citar M."/>
            <person name="Svigelj K."/>
            <person name="Stempelj M."/>
            <person name="Rogelj I."/>
        </authorList>
    </citation>
    <scope>NUCLEOTIDE SEQUENCE [LARGE SCALE GENOMIC DNA]</scope>
    <source>
        <strain evidence="2 3">IM386</strain>
    </source>
</reference>
<dbReference type="Pfam" id="PF09707">
    <property type="entry name" value="Cas_Cas2CT1978"/>
    <property type="match status" value="1"/>
</dbReference>
<dbReference type="InterPro" id="IPR010152">
    <property type="entry name" value="CRISPR-assoc_prot_Cas2_sub"/>
</dbReference>
<dbReference type="Proteomes" id="UP000035645">
    <property type="component" value="Unassembled WGS sequence"/>
</dbReference>
<evidence type="ECO:0000256" key="1">
    <source>
        <dbReference type="SAM" id="MobiDB-lite"/>
    </source>
</evidence>
<evidence type="ECO:0000313" key="2">
    <source>
        <dbReference type="EMBL" id="CDI68111.1"/>
    </source>
</evidence>
<accession>A0AAV2W3F8</accession>
<organism evidence="2 3">
    <name type="scientific">Bifidobacterium animalis subsp. animalis IM386</name>
    <dbReference type="NCBI Taxonomy" id="1402194"/>
    <lineage>
        <taxon>Bacteria</taxon>
        <taxon>Bacillati</taxon>
        <taxon>Actinomycetota</taxon>
        <taxon>Actinomycetes</taxon>
        <taxon>Bifidobacteriales</taxon>
        <taxon>Bifidobacteriaceae</taxon>
        <taxon>Bifidobacterium</taxon>
    </lineage>
</organism>
<dbReference type="EMBL" id="CBUQ010000008">
    <property type="protein sequence ID" value="CDI68111.1"/>
    <property type="molecule type" value="Genomic_DNA"/>
</dbReference>
<reference evidence="2 3" key="1">
    <citation type="submission" date="2013-10" db="EMBL/GenBank/DDBJ databases">
        <authorList>
            <person name="Manrique M."/>
        </authorList>
    </citation>
    <scope>NUCLEOTIDE SEQUENCE [LARGE SCALE GENOMIC DNA]</scope>
    <source>
        <strain evidence="2 3">IM386</strain>
    </source>
</reference>
<dbReference type="CDD" id="cd09755">
    <property type="entry name" value="Cas2_I-E"/>
    <property type="match status" value="1"/>
</dbReference>
<sequence>MIVIVLTSAPPKLRGHLTRWLLEISAGVYVGKVSARVRELLWVQVLENLEEGKAVMVYSSNTEQGLEFKTYGQTWQPIDYDGLELILRPAEQSSENDSARRPSRGRCTGWSNASRYRRFGR</sequence>
<dbReference type="RefSeq" id="WP_014698188.1">
    <property type="nucleotide sequence ID" value="NZ_CBUQ010000008.1"/>
</dbReference>
<dbReference type="AlphaFoldDB" id="A0AAV2W3F8"/>
<proteinExistence type="predicted"/>